<accession>A0A1M7RND4</accession>
<keyword evidence="1" id="KW-1133">Transmembrane helix</keyword>
<keyword evidence="1" id="KW-0812">Transmembrane</keyword>
<protein>
    <submittedName>
        <fullName evidence="2">Uncharacterized protein</fullName>
    </submittedName>
</protein>
<name>A0A1M7RND4_9ACTN</name>
<dbReference type="OrthoDB" id="9822262at2"/>
<evidence type="ECO:0000313" key="3">
    <source>
        <dbReference type="Proteomes" id="UP000184440"/>
    </source>
</evidence>
<organism evidence="2 3">
    <name type="scientific">Cryptosporangium aurantiacum</name>
    <dbReference type="NCBI Taxonomy" id="134849"/>
    <lineage>
        <taxon>Bacteria</taxon>
        <taxon>Bacillati</taxon>
        <taxon>Actinomycetota</taxon>
        <taxon>Actinomycetes</taxon>
        <taxon>Cryptosporangiales</taxon>
        <taxon>Cryptosporangiaceae</taxon>
        <taxon>Cryptosporangium</taxon>
    </lineage>
</organism>
<dbReference type="AlphaFoldDB" id="A0A1M7RND4"/>
<reference evidence="2 3" key="1">
    <citation type="submission" date="2016-11" db="EMBL/GenBank/DDBJ databases">
        <authorList>
            <person name="Jaros S."/>
            <person name="Januszkiewicz K."/>
            <person name="Wedrychowicz H."/>
        </authorList>
    </citation>
    <scope>NUCLEOTIDE SEQUENCE [LARGE SCALE GENOMIC DNA]</scope>
    <source>
        <strain evidence="2 3">DSM 46144</strain>
    </source>
</reference>
<dbReference type="STRING" id="134849.SAMN05443668_12722"/>
<evidence type="ECO:0000313" key="2">
    <source>
        <dbReference type="EMBL" id="SHN47719.1"/>
    </source>
</evidence>
<dbReference type="Proteomes" id="UP000184440">
    <property type="component" value="Unassembled WGS sequence"/>
</dbReference>
<feature type="transmembrane region" description="Helical" evidence="1">
    <location>
        <begin position="43"/>
        <end position="64"/>
    </location>
</feature>
<evidence type="ECO:0000256" key="1">
    <source>
        <dbReference type="SAM" id="Phobius"/>
    </source>
</evidence>
<keyword evidence="1" id="KW-0472">Membrane</keyword>
<keyword evidence="3" id="KW-1185">Reference proteome</keyword>
<dbReference type="EMBL" id="FRCS01000027">
    <property type="protein sequence ID" value="SHN47719.1"/>
    <property type="molecule type" value="Genomic_DNA"/>
</dbReference>
<gene>
    <name evidence="2" type="ORF">SAMN05443668_12722</name>
</gene>
<proteinExistence type="predicted"/>
<dbReference type="RefSeq" id="WP_073265847.1">
    <property type="nucleotide sequence ID" value="NZ_FRCS01000027.1"/>
</dbReference>
<sequence length="380" mass="41083">MNDRTEELVRAMLETRSVEAGERSLDVDALVRRGEWVRRRRQLGAITTTAVAAVVVILTATLLVKWNTGTEAIRPVKGHGAPVDLTVVDGEQLRTKDGEVTVPMDLTALGARVTEVRDGWMSLSRTSELSFINASGAVTPIADNIDSYLIDGTGTRIAFTRKGGLAVGVLRDGRVTGLVPTPSAHEAYPVAFVGERVVMMQAGSCCGGDNQQYVEPRFAVWDPPAGGFTPRWTTGVTAVHGPVLDGTRLLATVRQGSVNEDTGCLALLRPSDLSVLAKQCDLGLSAASTYGTLSPSGRYFFDLVVTSGREYGVLMTIGADLGNLTRTDFPTPDEPPTWDDDTALATVNRHLYLWRSGQEPERIQRFANQTDLAPRPFVRD</sequence>